<keyword evidence="4" id="KW-0597">Phosphoprotein</keyword>
<evidence type="ECO:0000256" key="3">
    <source>
        <dbReference type="ARBA" id="ARBA00012438"/>
    </source>
</evidence>
<dbReference type="PROSITE" id="PS50885">
    <property type="entry name" value="HAMP"/>
    <property type="match status" value="1"/>
</dbReference>
<dbReference type="STRING" id="91360.SAMN05660330_03992"/>
<dbReference type="Gene3D" id="3.30.565.10">
    <property type="entry name" value="Histidine kinase-like ATPase, C-terminal domain"/>
    <property type="match status" value="1"/>
</dbReference>
<reference evidence="10 11" key="1">
    <citation type="submission" date="2016-10" db="EMBL/GenBank/DDBJ databases">
        <authorList>
            <person name="de Groot N.N."/>
        </authorList>
    </citation>
    <scope>NUCLEOTIDE SEQUENCE [LARGE SCALE GENOMIC DNA]</scope>
    <source>
        <strain evidence="10 11">DSM 12130</strain>
    </source>
</reference>
<dbReference type="SUPFAM" id="SSF55874">
    <property type="entry name" value="ATPase domain of HSP90 chaperone/DNA topoisomerase II/histidine kinase"/>
    <property type="match status" value="1"/>
</dbReference>
<dbReference type="SUPFAM" id="SSF47384">
    <property type="entry name" value="Homodimeric domain of signal transducing histidine kinase"/>
    <property type="match status" value="1"/>
</dbReference>
<accession>A0A1H0VD37</accession>
<dbReference type="GO" id="GO:0030295">
    <property type="term" value="F:protein kinase activator activity"/>
    <property type="evidence" value="ECO:0007669"/>
    <property type="project" value="TreeGrafter"/>
</dbReference>
<keyword evidence="5" id="KW-0808">Transferase</keyword>
<feature type="domain" description="Histidine kinase" evidence="8">
    <location>
        <begin position="322"/>
        <end position="533"/>
    </location>
</feature>
<evidence type="ECO:0000313" key="10">
    <source>
        <dbReference type="EMBL" id="SDP76251.1"/>
    </source>
</evidence>
<evidence type="ECO:0000256" key="2">
    <source>
        <dbReference type="ARBA" id="ARBA00004370"/>
    </source>
</evidence>
<dbReference type="AlphaFoldDB" id="A0A1H0VD37"/>
<comment type="catalytic activity">
    <reaction evidence="1">
        <text>ATP + protein L-histidine = ADP + protein N-phospho-L-histidine.</text>
        <dbReference type="EC" id="2.7.13.3"/>
    </reaction>
</comment>
<dbReference type="CDD" id="cd00082">
    <property type="entry name" value="HisKA"/>
    <property type="match status" value="1"/>
</dbReference>
<dbReference type="InterPro" id="IPR036097">
    <property type="entry name" value="HisK_dim/P_sf"/>
</dbReference>
<evidence type="ECO:0000256" key="4">
    <source>
        <dbReference type="ARBA" id="ARBA00022553"/>
    </source>
</evidence>
<evidence type="ECO:0000256" key="5">
    <source>
        <dbReference type="ARBA" id="ARBA00022679"/>
    </source>
</evidence>
<dbReference type="GO" id="GO:0007234">
    <property type="term" value="P:osmosensory signaling via phosphorelay pathway"/>
    <property type="evidence" value="ECO:0007669"/>
    <property type="project" value="TreeGrafter"/>
</dbReference>
<keyword evidence="7" id="KW-0472">Membrane</keyword>
<dbReference type="GO" id="GO:0000156">
    <property type="term" value="F:phosphorelay response regulator activity"/>
    <property type="evidence" value="ECO:0007669"/>
    <property type="project" value="TreeGrafter"/>
</dbReference>
<dbReference type="InterPro" id="IPR036890">
    <property type="entry name" value="HATPase_C_sf"/>
</dbReference>
<dbReference type="OrthoDB" id="5524356at2"/>
<dbReference type="InterPro" id="IPR005467">
    <property type="entry name" value="His_kinase_dom"/>
</dbReference>
<dbReference type="RefSeq" id="WP_092225887.1">
    <property type="nucleotide sequence ID" value="NZ_FNJI01000046.1"/>
</dbReference>
<dbReference type="SUPFAM" id="SSF158472">
    <property type="entry name" value="HAMP domain-like"/>
    <property type="match status" value="1"/>
</dbReference>
<dbReference type="CDD" id="cd18773">
    <property type="entry name" value="PDC1_HK_sensor"/>
    <property type="match status" value="1"/>
</dbReference>
<feature type="transmembrane region" description="Helical" evidence="7">
    <location>
        <begin position="199"/>
        <end position="221"/>
    </location>
</feature>
<dbReference type="EC" id="2.7.13.3" evidence="3"/>
<dbReference type="SMART" id="SM00304">
    <property type="entry name" value="HAMP"/>
    <property type="match status" value="1"/>
</dbReference>
<keyword evidence="6 10" id="KW-0418">Kinase</keyword>
<evidence type="ECO:0000259" key="8">
    <source>
        <dbReference type="PROSITE" id="PS50109"/>
    </source>
</evidence>
<dbReference type="InterPro" id="IPR003660">
    <property type="entry name" value="HAMP_dom"/>
</dbReference>
<dbReference type="PANTHER" id="PTHR42878:SF15">
    <property type="entry name" value="BACTERIOPHYTOCHROME"/>
    <property type="match status" value="1"/>
</dbReference>
<dbReference type="SMART" id="SM00387">
    <property type="entry name" value="HATPase_c"/>
    <property type="match status" value="1"/>
</dbReference>
<dbReference type="PANTHER" id="PTHR42878">
    <property type="entry name" value="TWO-COMPONENT HISTIDINE KINASE"/>
    <property type="match status" value="1"/>
</dbReference>
<dbReference type="EMBL" id="FNJI01000046">
    <property type="protein sequence ID" value="SDP76251.1"/>
    <property type="molecule type" value="Genomic_DNA"/>
</dbReference>
<keyword evidence="7" id="KW-1133">Transmembrane helix</keyword>
<proteinExistence type="predicted"/>
<dbReference type="PRINTS" id="PR00344">
    <property type="entry name" value="BCTRLSENSOR"/>
</dbReference>
<gene>
    <name evidence="10" type="ORF">SAMN05660330_03992</name>
</gene>
<dbReference type="PROSITE" id="PS50109">
    <property type="entry name" value="HIS_KIN"/>
    <property type="match status" value="1"/>
</dbReference>
<keyword evidence="7" id="KW-0812">Transmembrane</keyword>
<dbReference type="SMART" id="SM00388">
    <property type="entry name" value="HisKA"/>
    <property type="match status" value="1"/>
</dbReference>
<evidence type="ECO:0000256" key="7">
    <source>
        <dbReference type="SAM" id="Phobius"/>
    </source>
</evidence>
<dbReference type="InterPro" id="IPR003661">
    <property type="entry name" value="HisK_dim/P_dom"/>
</dbReference>
<dbReference type="InterPro" id="IPR050351">
    <property type="entry name" value="BphY/WalK/GraS-like"/>
</dbReference>
<evidence type="ECO:0000259" key="9">
    <source>
        <dbReference type="PROSITE" id="PS50885"/>
    </source>
</evidence>
<organism evidence="10 11">
    <name type="scientific">Desulforhopalus singaporensis</name>
    <dbReference type="NCBI Taxonomy" id="91360"/>
    <lineage>
        <taxon>Bacteria</taxon>
        <taxon>Pseudomonadati</taxon>
        <taxon>Thermodesulfobacteriota</taxon>
        <taxon>Desulfobulbia</taxon>
        <taxon>Desulfobulbales</taxon>
        <taxon>Desulfocapsaceae</taxon>
        <taxon>Desulforhopalus</taxon>
    </lineage>
</organism>
<dbReference type="GO" id="GO:0016020">
    <property type="term" value="C:membrane"/>
    <property type="evidence" value="ECO:0007669"/>
    <property type="project" value="UniProtKB-SubCell"/>
</dbReference>
<comment type="subcellular location">
    <subcellularLocation>
        <location evidence="2">Membrane</location>
    </subcellularLocation>
</comment>
<evidence type="ECO:0000256" key="6">
    <source>
        <dbReference type="ARBA" id="ARBA00022777"/>
    </source>
</evidence>
<feature type="domain" description="HAMP" evidence="9">
    <location>
        <begin position="223"/>
        <end position="275"/>
    </location>
</feature>
<dbReference type="Pfam" id="PF02518">
    <property type="entry name" value="HATPase_c"/>
    <property type="match status" value="1"/>
</dbReference>
<dbReference type="Gene3D" id="1.10.287.130">
    <property type="match status" value="1"/>
</dbReference>
<dbReference type="Proteomes" id="UP000199073">
    <property type="component" value="Unassembled WGS sequence"/>
</dbReference>
<dbReference type="InterPro" id="IPR003594">
    <property type="entry name" value="HATPase_dom"/>
</dbReference>
<evidence type="ECO:0000313" key="11">
    <source>
        <dbReference type="Proteomes" id="UP000199073"/>
    </source>
</evidence>
<dbReference type="InterPro" id="IPR004358">
    <property type="entry name" value="Sig_transdc_His_kin-like_C"/>
</dbReference>
<dbReference type="FunFam" id="3.30.565.10:FF:000006">
    <property type="entry name" value="Sensor histidine kinase WalK"/>
    <property type="match status" value="1"/>
</dbReference>
<dbReference type="CDD" id="cd06225">
    <property type="entry name" value="HAMP"/>
    <property type="match status" value="1"/>
</dbReference>
<dbReference type="Gene3D" id="6.10.340.10">
    <property type="match status" value="1"/>
</dbReference>
<dbReference type="Pfam" id="PF00512">
    <property type="entry name" value="HisKA"/>
    <property type="match status" value="1"/>
</dbReference>
<dbReference type="GO" id="GO:0000155">
    <property type="term" value="F:phosphorelay sensor kinase activity"/>
    <property type="evidence" value="ECO:0007669"/>
    <property type="project" value="InterPro"/>
</dbReference>
<name>A0A1H0VD37_9BACT</name>
<feature type="transmembrane region" description="Helical" evidence="7">
    <location>
        <begin position="14"/>
        <end position="37"/>
    </location>
</feature>
<sequence length="533" mass="61220">MKNFFKKLSLKKKFGLAFAVLCFITTIVVTSALYWCVRNEVRENIRENLNHIIDLSTLIIDTNDHAVLRSKSDMDSVEYKRVQKTFKRILEKAKVTTYIYTMRQDENGEIYFVVVVGNKYVPRIANGLGIGDIYIDANPELVPIFSKIENPIVAKNFNTDDWGTWLSAFAPIFTSDGKRDGVIGVDIAASDVIKQELQFLFVAISMFLIIAPPFSMIGWWLGCHLANPILSLTEAANRIAEGDFNYKVEVKTKDEIAKLALSFNRMTEVLSKNTKFLEAEILRRKKIENEHRRLNKDLEYRVAERTKDLEIANRELEAFTFVVAHDLRAPLRNIHGFSEILIDDYGHKFDEIGLEYLRYLQESCDEMDDLIKGLLELSNSMKASIVCENIDVSAMASKILKNFCDSDPERNITISVKDNIYVWSDPKLLKIVLENLIGNAWKYTKNRNNTFIEVGSYNNQKKKYSFYVKDNGVGFDINFVEKIFLPFQRLHNSDEFPGSGIGLATVQWIIQRHRGDVWAESKIDEGAVFYVNI</sequence>
<dbReference type="Pfam" id="PF00672">
    <property type="entry name" value="HAMP"/>
    <property type="match status" value="1"/>
</dbReference>
<evidence type="ECO:0000256" key="1">
    <source>
        <dbReference type="ARBA" id="ARBA00000085"/>
    </source>
</evidence>
<keyword evidence="11" id="KW-1185">Reference proteome</keyword>
<protein>
    <recommendedName>
        <fullName evidence="3">histidine kinase</fullName>
        <ecNumber evidence="3">2.7.13.3</ecNumber>
    </recommendedName>
</protein>